<dbReference type="Pfam" id="PF13365">
    <property type="entry name" value="Trypsin_2"/>
    <property type="match status" value="1"/>
</dbReference>
<dbReference type="Gene3D" id="2.30.42.10">
    <property type="match status" value="1"/>
</dbReference>
<dbReference type="Pfam" id="PF13180">
    <property type="entry name" value="PDZ_2"/>
    <property type="match status" value="1"/>
</dbReference>
<keyword evidence="2" id="KW-0378">Hydrolase</keyword>
<dbReference type="InterPro" id="IPR001478">
    <property type="entry name" value="PDZ"/>
</dbReference>
<dbReference type="PRINTS" id="PR00834">
    <property type="entry name" value="PROTEASES2C"/>
</dbReference>
<dbReference type="SMART" id="SM00228">
    <property type="entry name" value="PDZ"/>
    <property type="match status" value="2"/>
</dbReference>
<dbReference type="GO" id="GO:0006508">
    <property type="term" value="P:proteolysis"/>
    <property type="evidence" value="ECO:0007669"/>
    <property type="project" value="UniProtKB-KW"/>
</dbReference>
<dbReference type="GO" id="GO:0004252">
    <property type="term" value="F:serine-type endopeptidase activity"/>
    <property type="evidence" value="ECO:0007669"/>
    <property type="project" value="InterPro"/>
</dbReference>
<evidence type="ECO:0000259" key="3">
    <source>
        <dbReference type="PROSITE" id="PS50106"/>
    </source>
</evidence>
<dbReference type="SUPFAM" id="SSF50494">
    <property type="entry name" value="Trypsin-like serine proteases"/>
    <property type="match status" value="1"/>
</dbReference>
<dbReference type="Gene3D" id="2.30.42.60">
    <property type="match status" value="1"/>
</dbReference>
<sequence length="597" mass="62627">MNEMNGSKKQIGGQQMLPSCPKSFKPWILTLLLLALLTLGWVAFESYQDGGTVAKLFERDDPGKMLREGRGTASNYNAVNLPMVNTMQSSYHTIIDAVRPALVSIDVAVAGPVAMDQGIPNQVAGNVNAVAGAPVTNYTRVGSGVLISDMGYVLTSYHVIENATAMKATVYGAGGATEYPLKLVNVDRTTDLALMRLMGNGPFQHAVLGDSDTVRTGDVVLAMGSPFGFDQTITTGIISSRNRTVTIGGRVFEGMIQTDTPINQGNSGGPLVNARGEVIAINTAIYSPTGAFSGIGFAIPVNQAASLVGGVVDFGGALPQVAGGQLAAWARSGRQTGNSYKMPNGKIITPPHPFRGKCVDCHPQLCPTPGQGAGMGLMGNNTFPVAGQGGLTADPYLGASLLDVNDVIAKQFKLAHAGGVLVDNVAPGSPAEMAGIQRGDVILRFDGRRLQNIAELQSILSTKKVDTKAELVLMSGGMRKTVKIKVKIKVKADNVPMMPNPGPKVKQPGEFEWLGAEIIPLIPAMQGFVNSGVYVAEAGGVLGAAGLMRGDVIKSVNNHAVPDMNSFIKIAKKLNVKDGFVFDVIRSGKPTYIIVKG</sequence>
<protein>
    <submittedName>
        <fullName evidence="4">Magnetosome protein MamE</fullName>
    </submittedName>
</protein>
<evidence type="ECO:0000256" key="1">
    <source>
        <dbReference type="ARBA" id="ARBA00022670"/>
    </source>
</evidence>
<organism evidence="4">
    <name type="scientific">uncultured Nitrospirota bacterium</name>
    <dbReference type="NCBI Taxonomy" id="170969"/>
    <lineage>
        <taxon>Bacteria</taxon>
        <taxon>Pseudomonadati</taxon>
        <taxon>Nitrospirota</taxon>
        <taxon>environmental samples</taxon>
    </lineage>
</organism>
<name>A0A142BTV6_9BACT</name>
<dbReference type="InterPro" id="IPR009003">
    <property type="entry name" value="Peptidase_S1_PA"/>
</dbReference>
<dbReference type="InterPro" id="IPR001940">
    <property type="entry name" value="Peptidase_S1C"/>
</dbReference>
<dbReference type="InterPro" id="IPR051201">
    <property type="entry name" value="Chloro_Bact_Ser_Proteases"/>
</dbReference>
<dbReference type="SUPFAM" id="SSF50156">
    <property type="entry name" value="PDZ domain-like"/>
    <property type="match status" value="2"/>
</dbReference>
<dbReference type="Gene3D" id="2.40.10.120">
    <property type="match status" value="1"/>
</dbReference>
<reference evidence="4" key="1">
    <citation type="submission" date="2015-12" db="EMBL/GenBank/DDBJ databases">
        <authorList>
            <person name="Shamseldin A."/>
            <person name="Moawad H."/>
            <person name="Abd El-Rahim W.M."/>
            <person name="Sadowsky M.J."/>
        </authorList>
    </citation>
    <scope>NUCLEOTIDE SEQUENCE</scope>
</reference>
<dbReference type="AlphaFoldDB" id="A0A142BTV6"/>
<dbReference type="PROSITE" id="PS50106">
    <property type="entry name" value="PDZ"/>
    <property type="match status" value="1"/>
</dbReference>
<evidence type="ECO:0000313" key="4">
    <source>
        <dbReference type="EMBL" id="AMP41544.1"/>
    </source>
</evidence>
<dbReference type="EMBL" id="KU221504">
    <property type="protein sequence ID" value="AMP41544.1"/>
    <property type="molecule type" value="Genomic_DNA"/>
</dbReference>
<dbReference type="PANTHER" id="PTHR43343">
    <property type="entry name" value="PEPTIDASE S12"/>
    <property type="match status" value="1"/>
</dbReference>
<dbReference type="InterPro" id="IPR036034">
    <property type="entry name" value="PDZ_sf"/>
</dbReference>
<feature type="domain" description="PDZ" evidence="3">
    <location>
        <begin position="397"/>
        <end position="477"/>
    </location>
</feature>
<evidence type="ECO:0000256" key="2">
    <source>
        <dbReference type="ARBA" id="ARBA00022801"/>
    </source>
</evidence>
<accession>A0A142BTV6</accession>
<dbReference type="PANTHER" id="PTHR43343:SF3">
    <property type="entry name" value="PROTEASE DO-LIKE 8, CHLOROPLASTIC"/>
    <property type="match status" value="1"/>
</dbReference>
<keyword evidence="1" id="KW-0645">Protease</keyword>
<proteinExistence type="predicted"/>